<dbReference type="CDD" id="cd02440">
    <property type="entry name" value="AdoMet_MTases"/>
    <property type="match status" value="1"/>
</dbReference>
<sequence length="239" mass="26034">MGMPDVVAFAGNQVHVCRYREATTLLRWLGPDLRGQTVLDVAGGDGYWAGRARRRGADAVSVDLARAKMERGAKLRHAPELVEGDALRMPLRDASVDKVLSICAIEHFDDGPAALGEMARVLKPGGELVMSADCLSRRERWPHLFAAHSTRYRVKRTYTHESLAGLLDEQGLEVLDHSYQFRGPLAERTYLSVSAKGGRVGFNAAAPLVPLIALGDARSPNTRGSIVLIRARKRSGTPA</sequence>
<dbReference type="Gene3D" id="3.40.50.150">
    <property type="entry name" value="Vaccinia Virus protein VP39"/>
    <property type="match status" value="1"/>
</dbReference>
<accession>A0A841E9B5</accession>
<dbReference type="GO" id="GO:0008757">
    <property type="term" value="F:S-adenosylmethionine-dependent methyltransferase activity"/>
    <property type="evidence" value="ECO:0007669"/>
    <property type="project" value="InterPro"/>
</dbReference>
<gene>
    <name evidence="2" type="ORF">HNR25_003313</name>
</gene>
<feature type="domain" description="Methyltransferase type 11" evidence="1">
    <location>
        <begin position="39"/>
        <end position="130"/>
    </location>
</feature>
<protein>
    <submittedName>
        <fullName evidence="2">SAM-dependent methyltransferase</fullName>
    </submittedName>
</protein>
<dbReference type="SUPFAM" id="SSF53335">
    <property type="entry name" value="S-adenosyl-L-methionine-dependent methyltransferases"/>
    <property type="match status" value="1"/>
</dbReference>
<keyword evidence="2" id="KW-0489">Methyltransferase</keyword>
<dbReference type="Proteomes" id="UP000578077">
    <property type="component" value="Unassembled WGS sequence"/>
</dbReference>
<dbReference type="PANTHER" id="PTHR43591:SF24">
    <property type="entry name" value="2-METHOXY-6-POLYPRENYL-1,4-BENZOQUINOL METHYLASE, MITOCHONDRIAL"/>
    <property type="match status" value="1"/>
</dbReference>
<name>A0A841E9B5_9ACTN</name>
<dbReference type="AlphaFoldDB" id="A0A841E9B5"/>
<evidence type="ECO:0000313" key="2">
    <source>
        <dbReference type="EMBL" id="MBB5999562.1"/>
    </source>
</evidence>
<evidence type="ECO:0000259" key="1">
    <source>
        <dbReference type="Pfam" id="PF08241"/>
    </source>
</evidence>
<dbReference type="InterPro" id="IPR013216">
    <property type="entry name" value="Methyltransf_11"/>
</dbReference>
<comment type="caution">
    <text evidence="2">The sequence shown here is derived from an EMBL/GenBank/DDBJ whole genome shotgun (WGS) entry which is preliminary data.</text>
</comment>
<evidence type="ECO:0000313" key="3">
    <source>
        <dbReference type="Proteomes" id="UP000578077"/>
    </source>
</evidence>
<dbReference type="PANTHER" id="PTHR43591">
    <property type="entry name" value="METHYLTRANSFERASE"/>
    <property type="match status" value="1"/>
</dbReference>
<organism evidence="2 3">
    <name type="scientific">Streptomonospora salina</name>
    <dbReference type="NCBI Taxonomy" id="104205"/>
    <lineage>
        <taxon>Bacteria</taxon>
        <taxon>Bacillati</taxon>
        <taxon>Actinomycetota</taxon>
        <taxon>Actinomycetes</taxon>
        <taxon>Streptosporangiales</taxon>
        <taxon>Nocardiopsidaceae</taxon>
        <taxon>Streptomonospora</taxon>
    </lineage>
</organism>
<dbReference type="GO" id="GO:0032259">
    <property type="term" value="P:methylation"/>
    <property type="evidence" value="ECO:0007669"/>
    <property type="project" value="UniProtKB-KW"/>
</dbReference>
<keyword evidence="3" id="KW-1185">Reference proteome</keyword>
<dbReference type="InterPro" id="IPR029063">
    <property type="entry name" value="SAM-dependent_MTases_sf"/>
</dbReference>
<reference evidence="2 3" key="1">
    <citation type="submission" date="2020-08" db="EMBL/GenBank/DDBJ databases">
        <title>Sequencing the genomes of 1000 actinobacteria strains.</title>
        <authorList>
            <person name="Klenk H.-P."/>
        </authorList>
    </citation>
    <scope>NUCLEOTIDE SEQUENCE [LARGE SCALE GENOMIC DNA]</scope>
    <source>
        <strain evidence="2 3">DSM 44593</strain>
    </source>
</reference>
<keyword evidence="2" id="KW-0808">Transferase</keyword>
<proteinExistence type="predicted"/>
<dbReference type="Pfam" id="PF08241">
    <property type="entry name" value="Methyltransf_11"/>
    <property type="match status" value="1"/>
</dbReference>
<dbReference type="EMBL" id="JACHLY010000001">
    <property type="protein sequence ID" value="MBB5999562.1"/>
    <property type="molecule type" value="Genomic_DNA"/>
</dbReference>